<dbReference type="Proteomes" id="UP000186594">
    <property type="component" value="Unassembled WGS sequence"/>
</dbReference>
<dbReference type="CDD" id="cd16922">
    <property type="entry name" value="HATPase_EvgS-ArcB-TorS-like"/>
    <property type="match status" value="1"/>
</dbReference>
<dbReference type="OrthoDB" id="60033at2759"/>
<dbReference type="SMART" id="SM00387">
    <property type="entry name" value="HATPase_c"/>
    <property type="match status" value="1"/>
</dbReference>
<dbReference type="CDD" id="cd17546">
    <property type="entry name" value="REC_hyHK_CKI1_RcsC-like"/>
    <property type="match status" value="1"/>
</dbReference>
<dbReference type="SMART" id="SM00388">
    <property type="entry name" value="HisKA"/>
    <property type="match status" value="1"/>
</dbReference>
<dbReference type="Pfam" id="PF00512">
    <property type="entry name" value="HisKA"/>
    <property type="match status" value="1"/>
</dbReference>
<dbReference type="Gene3D" id="3.40.50.2300">
    <property type="match status" value="1"/>
</dbReference>
<name>A0A1U7LI14_NEOID</name>
<dbReference type="Pfam" id="PF00072">
    <property type="entry name" value="Response_reg"/>
    <property type="match status" value="1"/>
</dbReference>
<evidence type="ECO:0000259" key="5">
    <source>
        <dbReference type="PROSITE" id="PS50109"/>
    </source>
</evidence>
<evidence type="ECO:0000256" key="2">
    <source>
        <dbReference type="ARBA" id="ARBA00023012"/>
    </source>
</evidence>
<evidence type="ECO:0000313" key="7">
    <source>
        <dbReference type="EMBL" id="OLL22295.1"/>
    </source>
</evidence>
<dbReference type="PRINTS" id="PR00344">
    <property type="entry name" value="BCTRLSENSOR"/>
</dbReference>
<dbReference type="InterPro" id="IPR001610">
    <property type="entry name" value="PAC"/>
</dbReference>
<dbReference type="InterPro" id="IPR035965">
    <property type="entry name" value="PAS-like_dom_sf"/>
</dbReference>
<evidence type="ECO:0000256" key="1">
    <source>
        <dbReference type="ARBA" id="ARBA00022553"/>
    </source>
</evidence>
<keyword evidence="2" id="KW-0902">Two-component regulatory system</keyword>
<dbReference type="Pfam" id="PF02518">
    <property type="entry name" value="HATPase_c"/>
    <property type="match status" value="1"/>
</dbReference>
<keyword evidence="7" id="KW-0808">Transferase</keyword>
<organism evidence="7 8">
    <name type="scientific">Neolecta irregularis (strain DAH-3)</name>
    <dbReference type="NCBI Taxonomy" id="1198029"/>
    <lineage>
        <taxon>Eukaryota</taxon>
        <taxon>Fungi</taxon>
        <taxon>Dikarya</taxon>
        <taxon>Ascomycota</taxon>
        <taxon>Taphrinomycotina</taxon>
        <taxon>Neolectales</taxon>
        <taxon>Neolectaceae</taxon>
        <taxon>Neolecta</taxon>
    </lineage>
</organism>
<dbReference type="FunFam" id="3.30.565.10:FF:000010">
    <property type="entry name" value="Sensor histidine kinase RcsC"/>
    <property type="match status" value="1"/>
</dbReference>
<dbReference type="SMART" id="SM00448">
    <property type="entry name" value="REC"/>
    <property type="match status" value="1"/>
</dbReference>
<dbReference type="InterPro" id="IPR003594">
    <property type="entry name" value="HATPase_dom"/>
</dbReference>
<dbReference type="InterPro" id="IPR011006">
    <property type="entry name" value="CheY-like_superfamily"/>
</dbReference>
<keyword evidence="7" id="KW-0418">Kinase</keyword>
<dbReference type="SUPFAM" id="SSF52172">
    <property type="entry name" value="CheY-like"/>
    <property type="match status" value="1"/>
</dbReference>
<dbReference type="Gene3D" id="1.10.287.130">
    <property type="match status" value="1"/>
</dbReference>
<dbReference type="CDD" id="cd00130">
    <property type="entry name" value="PAS"/>
    <property type="match status" value="1"/>
</dbReference>
<dbReference type="PANTHER" id="PTHR45339">
    <property type="entry name" value="HYBRID SIGNAL TRANSDUCTION HISTIDINE KINASE J"/>
    <property type="match status" value="1"/>
</dbReference>
<dbReference type="SMART" id="SM00086">
    <property type="entry name" value="PAC"/>
    <property type="match status" value="1"/>
</dbReference>
<dbReference type="InterPro" id="IPR001789">
    <property type="entry name" value="Sig_transdc_resp-reg_receiver"/>
</dbReference>
<dbReference type="AlphaFoldDB" id="A0A1U7LI14"/>
<feature type="region of interest" description="Disordered" evidence="4">
    <location>
        <begin position="931"/>
        <end position="960"/>
    </location>
</feature>
<proteinExistence type="predicted"/>
<sequence>MMLHLPHSQPAHTSKSPSRYAIPGIRYLPQLVAVLDENCKVQCSSKAFLAETNIRINSPFGAFVEDYGTNFEDVVKKIDGDKDIELKIRGKRYQINVVHWREGLLDGFTITLKGMKDTKPFSNLQKLDEVKLARNTFPEAIYTVSLDRKIIPFNYKAFEFLYENFDNFSSMEEPMCIDRFLERFDVWDGDMNERINLDTTNLPELFQHETTVEPRKEFVQLAIKMEILVDKDGVHGALIKALHFNHWEKRKNNLKRDAFRGLCEGLSTLVYTHDPLGQLDYFNSYTREWLGSDVPRDFQNRFLHPDEELPCRTLMIENIHQGNAYTIQHRAQFKDSSYKWLNSVLIPVRDLRTKEIECWIGLSVDIHEQMSSAEKVKNFQNALKVGTQAITYCMFDRELKFIDCVSEHLSQDGRWLPTEYVPPEIVGKNVLGQTWTDVHGWRQEQIDLFEKIFSGGLPWTFFEHELNGKYWRTLFIPYTEAGTSEFGPVTHIAGYLFDHSHLKEQEDKFFQAILDTQTAERSSRMKSEFLAKMSHELRTPLNAIIPMSELLLSAPSNDELKGTIQIIYKASKALMGVIEDILDYTKIEAGKMTLEETVFEMNAVIDSAIAIVKHPLQEKRLEFINHNSLQNEVFLVGDPFRTQQILINILTNAIKFTYKGHVSIYTLMKQICHDSSGSECSEVHFIVSDTGIGISEEAKKNLFKAFEQDSSTVRNYGGSGLGLCISKQLVDLMHGSIDLDSKIGVGTNIKVIVPYKIPIAEVCRINLKQDEQTLRKRATPDIDLSTMKILVVEDNDVNKKIILKLLHKLGFPVADSVKNGVEAICAITKCRNSKYSMYDLVLMDCQMPIMGMPFNTQYAELQDGYDATRTIRQMNTIQTSNLPIIALTANVVHGDREKCLAAGMNDYIAKPINLPVLRETIVKWVLPKKPASDERPTKLMPSFKPTQLDEDSEMKIRSEV</sequence>
<dbReference type="InterPro" id="IPR000014">
    <property type="entry name" value="PAS"/>
</dbReference>
<dbReference type="OMA" id="PVPCIYL"/>
<dbReference type="InterPro" id="IPR005467">
    <property type="entry name" value="His_kinase_dom"/>
</dbReference>
<dbReference type="PANTHER" id="PTHR45339:SF1">
    <property type="entry name" value="HYBRID SIGNAL TRANSDUCTION HISTIDINE KINASE J"/>
    <property type="match status" value="1"/>
</dbReference>
<evidence type="ECO:0000256" key="3">
    <source>
        <dbReference type="PROSITE-ProRule" id="PRU00169"/>
    </source>
</evidence>
<dbReference type="CDD" id="cd00082">
    <property type="entry name" value="HisKA"/>
    <property type="match status" value="1"/>
</dbReference>
<dbReference type="SUPFAM" id="SSF47384">
    <property type="entry name" value="Homodimeric domain of signal transducing histidine kinase"/>
    <property type="match status" value="1"/>
</dbReference>
<dbReference type="PROSITE" id="PS50109">
    <property type="entry name" value="HIS_KIN"/>
    <property type="match status" value="1"/>
</dbReference>
<dbReference type="InterPro" id="IPR004358">
    <property type="entry name" value="Sig_transdc_His_kin-like_C"/>
</dbReference>
<comment type="caution">
    <text evidence="7">The sequence shown here is derived from an EMBL/GenBank/DDBJ whole genome shotgun (WGS) entry which is preliminary data.</text>
</comment>
<accession>A0A1U7LI14</accession>
<dbReference type="Gene3D" id="3.30.450.20">
    <property type="entry name" value="PAS domain"/>
    <property type="match status" value="1"/>
</dbReference>
<dbReference type="SUPFAM" id="SSF55874">
    <property type="entry name" value="ATPase domain of HSP90 chaperone/DNA topoisomerase II/histidine kinase"/>
    <property type="match status" value="1"/>
</dbReference>
<dbReference type="Gene3D" id="3.30.565.10">
    <property type="entry name" value="Histidine kinase-like ATPase, C-terminal domain"/>
    <property type="match status" value="1"/>
</dbReference>
<evidence type="ECO:0000256" key="4">
    <source>
        <dbReference type="SAM" id="MobiDB-lite"/>
    </source>
</evidence>
<dbReference type="STRING" id="1198029.A0A1U7LI14"/>
<feature type="domain" description="Histidine kinase" evidence="5">
    <location>
        <begin position="532"/>
        <end position="757"/>
    </location>
</feature>
<protein>
    <submittedName>
        <fullName evidence="7">Histidine protein kinase 1</fullName>
    </submittedName>
</protein>
<dbReference type="GO" id="GO:0000155">
    <property type="term" value="F:phosphorelay sensor kinase activity"/>
    <property type="evidence" value="ECO:0007669"/>
    <property type="project" value="InterPro"/>
</dbReference>
<keyword evidence="8" id="KW-1185">Reference proteome</keyword>
<dbReference type="InterPro" id="IPR036097">
    <property type="entry name" value="HisK_dim/P_sf"/>
</dbReference>
<dbReference type="SUPFAM" id="SSF55785">
    <property type="entry name" value="PYP-like sensor domain (PAS domain)"/>
    <property type="match status" value="1"/>
</dbReference>
<gene>
    <name evidence="7" type="ORF">NEOLI_001556</name>
</gene>
<evidence type="ECO:0000259" key="6">
    <source>
        <dbReference type="PROSITE" id="PS50110"/>
    </source>
</evidence>
<feature type="modified residue" description="4-aspartylphosphate" evidence="3">
    <location>
        <position position="844"/>
    </location>
</feature>
<dbReference type="PROSITE" id="PS50110">
    <property type="entry name" value="RESPONSE_REGULATORY"/>
    <property type="match status" value="1"/>
</dbReference>
<feature type="domain" description="Response regulatory" evidence="6">
    <location>
        <begin position="788"/>
        <end position="925"/>
    </location>
</feature>
<evidence type="ECO:0000313" key="8">
    <source>
        <dbReference type="Proteomes" id="UP000186594"/>
    </source>
</evidence>
<dbReference type="InterPro" id="IPR003661">
    <property type="entry name" value="HisK_dim/P_dom"/>
</dbReference>
<dbReference type="EMBL" id="LXFE01003532">
    <property type="protein sequence ID" value="OLL22295.1"/>
    <property type="molecule type" value="Genomic_DNA"/>
</dbReference>
<dbReference type="InterPro" id="IPR036890">
    <property type="entry name" value="HATPase_C_sf"/>
</dbReference>
<reference evidence="7 8" key="1">
    <citation type="submission" date="2016-04" db="EMBL/GenBank/DDBJ databases">
        <title>Evolutionary innovation and constraint leading to complex multicellularity in the Ascomycota.</title>
        <authorList>
            <person name="Cisse O."/>
            <person name="Nguyen A."/>
            <person name="Hewitt D.A."/>
            <person name="Jedd G."/>
            <person name="Stajich J.E."/>
        </authorList>
    </citation>
    <scope>NUCLEOTIDE SEQUENCE [LARGE SCALE GENOMIC DNA]</scope>
    <source>
        <strain evidence="7 8">DAH-3</strain>
    </source>
</reference>
<keyword evidence="1 3" id="KW-0597">Phosphoprotein</keyword>